<keyword evidence="2" id="KW-1185">Reference proteome</keyword>
<gene>
    <name evidence="1" type="ORF">BC936DRAFT_147290</name>
</gene>
<comment type="caution">
    <text evidence="1">The sequence shown here is derived from an EMBL/GenBank/DDBJ whole genome shotgun (WGS) entry which is preliminary data.</text>
</comment>
<protein>
    <submittedName>
        <fullName evidence="1">Uncharacterized protein</fullName>
    </submittedName>
</protein>
<sequence length="131" mass="14890">MPYLPYDYQKRRLKDAAKELSSMPTLPPHTLTMYTLHLSDDGGPDYSKRVSNASHSLATAELHLALDLIWIRSGAYLSIVCPSPSAWGAISSPVQNHRRISSLQQRYPLHQLSDRREPLRQKKVSRRPVSI</sequence>
<dbReference type="EMBL" id="RBNI01000626">
    <property type="protein sequence ID" value="RUP51574.1"/>
    <property type="molecule type" value="Genomic_DNA"/>
</dbReference>
<reference evidence="1 2" key="1">
    <citation type="journal article" date="2018" name="New Phytol.">
        <title>Phylogenomics of Endogonaceae and evolution of mycorrhizas within Mucoromycota.</title>
        <authorList>
            <person name="Chang Y."/>
            <person name="Desiro A."/>
            <person name="Na H."/>
            <person name="Sandor L."/>
            <person name="Lipzen A."/>
            <person name="Clum A."/>
            <person name="Barry K."/>
            <person name="Grigoriev I.V."/>
            <person name="Martin F.M."/>
            <person name="Stajich J.E."/>
            <person name="Smith M.E."/>
            <person name="Bonito G."/>
            <person name="Spatafora J.W."/>
        </authorList>
    </citation>
    <scope>NUCLEOTIDE SEQUENCE [LARGE SCALE GENOMIC DNA]</scope>
    <source>
        <strain evidence="1 2">GMNB39</strain>
    </source>
</reference>
<evidence type="ECO:0000313" key="2">
    <source>
        <dbReference type="Proteomes" id="UP000268093"/>
    </source>
</evidence>
<proteinExistence type="predicted"/>
<name>A0A433DL01_9FUNG</name>
<organism evidence="1 2">
    <name type="scientific">Jimgerdemannia flammicorona</name>
    <dbReference type="NCBI Taxonomy" id="994334"/>
    <lineage>
        <taxon>Eukaryota</taxon>
        <taxon>Fungi</taxon>
        <taxon>Fungi incertae sedis</taxon>
        <taxon>Mucoromycota</taxon>
        <taxon>Mucoromycotina</taxon>
        <taxon>Endogonomycetes</taxon>
        <taxon>Endogonales</taxon>
        <taxon>Endogonaceae</taxon>
        <taxon>Jimgerdemannia</taxon>
    </lineage>
</organism>
<dbReference type="Proteomes" id="UP000268093">
    <property type="component" value="Unassembled WGS sequence"/>
</dbReference>
<evidence type="ECO:0000313" key="1">
    <source>
        <dbReference type="EMBL" id="RUP51574.1"/>
    </source>
</evidence>
<accession>A0A433DL01</accession>